<evidence type="ECO:0000313" key="2">
    <source>
        <dbReference type="EMBL" id="MBB6556887.1"/>
    </source>
</evidence>
<dbReference type="InterPro" id="IPR029032">
    <property type="entry name" value="AhpD-like"/>
</dbReference>
<keyword evidence="2" id="KW-0560">Oxidoreductase</keyword>
<dbReference type="Pfam" id="PF02627">
    <property type="entry name" value="CMD"/>
    <property type="match status" value="1"/>
</dbReference>
<keyword evidence="3" id="KW-1185">Reference proteome</keyword>
<proteinExistence type="predicted"/>
<evidence type="ECO:0000313" key="3">
    <source>
        <dbReference type="Proteomes" id="UP000565579"/>
    </source>
</evidence>
<dbReference type="SUPFAM" id="SSF69118">
    <property type="entry name" value="AhpD-like"/>
    <property type="match status" value="1"/>
</dbReference>
<dbReference type="PANTHER" id="PTHR35446">
    <property type="entry name" value="SI:CH211-175M2.5"/>
    <property type="match status" value="1"/>
</dbReference>
<protein>
    <submittedName>
        <fullName evidence="2">AhpD family alkylhydroperoxidase</fullName>
    </submittedName>
</protein>
<keyword evidence="2" id="KW-0575">Peroxidase</keyword>
<gene>
    <name evidence="2" type="ORF">HD593_011682</name>
</gene>
<dbReference type="RefSeq" id="WP_221525456.1">
    <property type="nucleotide sequence ID" value="NZ_JACHMI010000001.1"/>
</dbReference>
<comment type="caution">
    <text evidence="2">The sequence shown here is derived from an EMBL/GenBank/DDBJ whole genome shotgun (WGS) entry which is preliminary data.</text>
</comment>
<accession>A0A7X0P7T4</accession>
<organism evidence="2 3">
    <name type="scientific">Nonomuraea rubra</name>
    <dbReference type="NCBI Taxonomy" id="46180"/>
    <lineage>
        <taxon>Bacteria</taxon>
        <taxon>Bacillati</taxon>
        <taxon>Actinomycetota</taxon>
        <taxon>Actinomycetes</taxon>
        <taxon>Streptosporangiales</taxon>
        <taxon>Streptosporangiaceae</taxon>
        <taxon>Nonomuraea</taxon>
    </lineage>
</organism>
<dbReference type="PANTHER" id="PTHR35446:SF3">
    <property type="entry name" value="CMD DOMAIN-CONTAINING PROTEIN"/>
    <property type="match status" value="1"/>
</dbReference>
<dbReference type="GO" id="GO:0051920">
    <property type="term" value="F:peroxiredoxin activity"/>
    <property type="evidence" value="ECO:0007669"/>
    <property type="project" value="InterPro"/>
</dbReference>
<sequence>MMIDFRVYDESDAPEAARPMLEAAKKRMGFVTTLNGVMAESPELLAGYNALAEQFGRSSLPGPAKHVVWITASVENGCEYCVAAHSTLALRARVPAEVVEALRTGKPLPDPALEAARRLTQQMVARRGWVDDAELEAFLAAGYTRRHVLDIVLGVGMKTLSNYTNHLAHTPLDPAWQGQEWTPDQLA</sequence>
<reference evidence="2 3" key="1">
    <citation type="submission" date="2020-08" db="EMBL/GenBank/DDBJ databases">
        <title>Sequencing the genomes of 1000 actinobacteria strains.</title>
        <authorList>
            <person name="Klenk H.-P."/>
        </authorList>
    </citation>
    <scope>NUCLEOTIDE SEQUENCE [LARGE SCALE GENOMIC DNA]</scope>
    <source>
        <strain evidence="2 3">DSM 43768</strain>
    </source>
</reference>
<feature type="domain" description="Carboxymuconolactone decarboxylase-like" evidence="1">
    <location>
        <begin position="42"/>
        <end position="121"/>
    </location>
</feature>
<dbReference type="AlphaFoldDB" id="A0A7X0P7T4"/>
<dbReference type="NCBIfam" id="TIGR00778">
    <property type="entry name" value="ahpD_dom"/>
    <property type="match status" value="1"/>
</dbReference>
<dbReference type="Gene3D" id="1.20.1290.10">
    <property type="entry name" value="AhpD-like"/>
    <property type="match status" value="1"/>
</dbReference>
<dbReference type="EMBL" id="JACHMI010000001">
    <property type="protein sequence ID" value="MBB6556887.1"/>
    <property type="molecule type" value="Genomic_DNA"/>
</dbReference>
<dbReference type="Proteomes" id="UP000565579">
    <property type="component" value="Unassembled WGS sequence"/>
</dbReference>
<dbReference type="InterPro" id="IPR004675">
    <property type="entry name" value="AhpD_core"/>
</dbReference>
<evidence type="ECO:0000259" key="1">
    <source>
        <dbReference type="Pfam" id="PF02627"/>
    </source>
</evidence>
<dbReference type="InterPro" id="IPR003779">
    <property type="entry name" value="CMD-like"/>
</dbReference>
<name>A0A7X0P7T4_9ACTN</name>